<dbReference type="RefSeq" id="WP_204729250.1">
    <property type="nucleotide sequence ID" value="NZ_JAFBDK010000007.1"/>
</dbReference>
<keyword evidence="2" id="KW-1185">Reference proteome</keyword>
<name>A0ABW5ZEY8_9BACL</name>
<dbReference type="Proteomes" id="UP001597561">
    <property type="component" value="Unassembled WGS sequence"/>
</dbReference>
<reference evidence="2" key="1">
    <citation type="journal article" date="2019" name="Int. J. Syst. Evol. Microbiol.">
        <title>The Global Catalogue of Microorganisms (GCM) 10K type strain sequencing project: providing services to taxonomists for standard genome sequencing and annotation.</title>
        <authorList>
            <consortium name="The Broad Institute Genomics Platform"/>
            <consortium name="The Broad Institute Genome Sequencing Center for Infectious Disease"/>
            <person name="Wu L."/>
            <person name="Ma J."/>
        </authorList>
    </citation>
    <scope>NUCLEOTIDE SEQUENCE [LARGE SCALE GENOMIC DNA]</scope>
    <source>
        <strain evidence="2">KCTC 13528</strain>
    </source>
</reference>
<proteinExistence type="predicted"/>
<sequence length="297" mass="34080">MNQIKIHKWSDYKVPEPVLPFVTVTHEQKVMFIEEDLTKLINENPFTFRGDFTLKIVDRDDIFCVNIKNLPYLPDRIDMFSDGTVLLVSGRAWKTEDDVQQNARRYNMDGECLDEFALGDDIVRLSIDDEDTIWVGYSTEGVYGDVGRERAIAAPGLVAFSKQGEVKWEGWAYDIHAVLAMNVYHAGRACVHYSLMSWLVQLDHFDEVMKSEVEERAWISQFMMLDGETMLACAPRTELYLLRSDRGVLTKKEELTLKADGSACHGQIVMRGNTIFVFNEDGIYQREITLEILNADN</sequence>
<gene>
    <name evidence="1" type="ORF">ACFS5P_02315</name>
</gene>
<comment type="caution">
    <text evidence="1">The sequence shown here is derived from an EMBL/GenBank/DDBJ whole genome shotgun (WGS) entry which is preliminary data.</text>
</comment>
<accession>A0ABW5ZEY8</accession>
<dbReference type="EMBL" id="JBHUPG010000003">
    <property type="protein sequence ID" value="MFD2910701.1"/>
    <property type="molecule type" value="Genomic_DNA"/>
</dbReference>
<organism evidence="1 2">
    <name type="scientific">Jeotgalibacillus terrae</name>
    <dbReference type="NCBI Taxonomy" id="587735"/>
    <lineage>
        <taxon>Bacteria</taxon>
        <taxon>Bacillati</taxon>
        <taxon>Bacillota</taxon>
        <taxon>Bacilli</taxon>
        <taxon>Bacillales</taxon>
        <taxon>Caryophanaceae</taxon>
        <taxon>Jeotgalibacillus</taxon>
    </lineage>
</organism>
<evidence type="ECO:0000313" key="1">
    <source>
        <dbReference type="EMBL" id="MFD2910701.1"/>
    </source>
</evidence>
<protein>
    <submittedName>
        <fullName evidence="1">Uncharacterized protein</fullName>
    </submittedName>
</protein>
<evidence type="ECO:0000313" key="2">
    <source>
        <dbReference type="Proteomes" id="UP001597561"/>
    </source>
</evidence>